<dbReference type="PANTHER" id="PTHR16469">
    <property type="entry name" value="UBIQUITIN-ASSOCIATED AND SH3 DOMAIN-CONTAINING BA-RELATED"/>
    <property type="match status" value="1"/>
</dbReference>
<dbReference type="GO" id="GO:0016791">
    <property type="term" value="F:phosphatase activity"/>
    <property type="evidence" value="ECO:0007669"/>
    <property type="project" value="UniProtKB-ARBA"/>
</dbReference>
<accession>A0A7E4V1V7</accession>
<dbReference type="SUPFAM" id="SSF53254">
    <property type="entry name" value="Phosphoglycerate mutase-like"/>
    <property type="match status" value="1"/>
</dbReference>
<evidence type="ECO:0000313" key="1">
    <source>
        <dbReference type="Proteomes" id="UP000492821"/>
    </source>
</evidence>
<dbReference type="Proteomes" id="UP000492821">
    <property type="component" value="Unassembled WGS sequence"/>
</dbReference>
<sequence length="293" mass="33166">MASDSTRFSLIPLSPDVKGEKPVRRRIYLVRNAESCDRLCQAWRHKAFRDHGIYRLVDLNQPVKIYDRPADAFKNDSPVTQVGSLSAQLVGRGMCMRSCGVHTVYSSPALRCVQSAASVVSTLNMKRGPRICVEPGLVNPLLFYWQDRLPSFLSTNQFTECGYPIETEYEPRYSVQQMSEKLFQEKSIPEMYTRLAKVAEVITEASKERVDGGVLVVTHAPIIDVLVRIITEKVDRPRTVEDLYRMGLNYPFSSVTTLEVDAKTGKWVYLPDAIPGLSYMHVSTHVEIPQFSD</sequence>
<organism evidence="1 2">
    <name type="scientific">Panagrellus redivivus</name>
    <name type="common">Microworm</name>
    <dbReference type="NCBI Taxonomy" id="6233"/>
    <lineage>
        <taxon>Eukaryota</taxon>
        <taxon>Metazoa</taxon>
        <taxon>Ecdysozoa</taxon>
        <taxon>Nematoda</taxon>
        <taxon>Chromadorea</taxon>
        <taxon>Rhabditida</taxon>
        <taxon>Tylenchina</taxon>
        <taxon>Panagrolaimomorpha</taxon>
        <taxon>Panagrolaimoidea</taxon>
        <taxon>Panagrolaimidae</taxon>
        <taxon>Panagrellus</taxon>
    </lineage>
</organism>
<name>A0A7E4V1V7_PANRE</name>
<dbReference type="InterPro" id="IPR029033">
    <property type="entry name" value="His_PPase_superfam"/>
</dbReference>
<dbReference type="PANTHER" id="PTHR16469:SF27">
    <property type="entry name" value="UBIQUITIN-ASSOCIATED AND SH3 DOMAIN-CONTAINING BA-RELATED"/>
    <property type="match status" value="1"/>
</dbReference>
<keyword evidence="1" id="KW-1185">Reference proteome</keyword>
<dbReference type="WBParaSite" id="Pan_g15439.t1">
    <property type="protein sequence ID" value="Pan_g15439.t1"/>
    <property type="gene ID" value="Pan_g15439"/>
</dbReference>
<protein>
    <submittedName>
        <fullName evidence="2">Phosphoglycerate mutase family protein</fullName>
    </submittedName>
</protein>
<evidence type="ECO:0000313" key="2">
    <source>
        <dbReference type="WBParaSite" id="Pan_g15439.t1"/>
    </source>
</evidence>
<dbReference type="Gene3D" id="3.40.50.1240">
    <property type="entry name" value="Phosphoglycerate mutase-like"/>
    <property type="match status" value="1"/>
</dbReference>
<dbReference type="InterPro" id="IPR051710">
    <property type="entry name" value="Phosphatase_SH3-domain"/>
</dbReference>
<dbReference type="AlphaFoldDB" id="A0A7E4V1V7"/>
<reference evidence="1" key="1">
    <citation type="journal article" date="2013" name="Genetics">
        <title>The draft genome and transcriptome of Panagrellus redivivus are shaped by the harsh demands of a free-living lifestyle.</title>
        <authorList>
            <person name="Srinivasan J."/>
            <person name="Dillman A.R."/>
            <person name="Macchietto M.G."/>
            <person name="Heikkinen L."/>
            <person name="Lakso M."/>
            <person name="Fracchia K.M."/>
            <person name="Antoshechkin I."/>
            <person name="Mortazavi A."/>
            <person name="Wong G."/>
            <person name="Sternberg P.W."/>
        </authorList>
    </citation>
    <scope>NUCLEOTIDE SEQUENCE [LARGE SCALE GENOMIC DNA]</scope>
    <source>
        <strain evidence="1">MT8872</strain>
    </source>
</reference>
<proteinExistence type="predicted"/>
<reference evidence="2" key="2">
    <citation type="submission" date="2020-10" db="UniProtKB">
        <authorList>
            <consortium name="WormBaseParasite"/>
        </authorList>
    </citation>
    <scope>IDENTIFICATION</scope>
</reference>